<keyword evidence="1" id="KW-0677">Repeat</keyword>
<dbReference type="OMA" id="APITCCA"/>
<dbReference type="CDD" id="cd00063">
    <property type="entry name" value="FN3"/>
    <property type="match status" value="4"/>
</dbReference>
<dbReference type="AlphaFoldDB" id="D0NVQ8"/>
<feature type="region of interest" description="Disordered" evidence="3">
    <location>
        <begin position="185"/>
        <end position="204"/>
    </location>
</feature>
<dbReference type="InParanoid" id="D0NVQ8"/>
<proteinExistence type="predicted"/>
<dbReference type="InterPro" id="IPR003961">
    <property type="entry name" value="FN3_dom"/>
</dbReference>
<feature type="domain" description="Fibronectin type-III" evidence="4">
    <location>
        <begin position="798"/>
        <end position="912"/>
    </location>
</feature>
<name>D0NVQ8_PHYIT</name>
<dbReference type="PROSITE" id="PS50082">
    <property type="entry name" value="WD_REPEATS_2"/>
    <property type="match status" value="3"/>
</dbReference>
<dbReference type="SUPFAM" id="SSF50978">
    <property type="entry name" value="WD40 repeat-like"/>
    <property type="match status" value="1"/>
</dbReference>
<dbReference type="OrthoDB" id="504170at2759"/>
<feature type="repeat" description="WD" evidence="2">
    <location>
        <begin position="274"/>
        <end position="315"/>
    </location>
</feature>
<dbReference type="eggNOG" id="KOG0613">
    <property type="taxonomic scope" value="Eukaryota"/>
</dbReference>
<dbReference type="InterPro" id="IPR036322">
    <property type="entry name" value="WD40_repeat_dom_sf"/>
</dbReference>
<dbReference type="Pfam" id="PF00041">
    <property type="entry name" value="fn3"/>
    <property type="match status" value="4"/>
</dbReference>
<feature type="domain" description="Fibronectin type-III" evidence="4">
    <location>
        <begin position="690"/>
        <end position="794"/>
    </location>
</feature>
<feature type="region of interest" description="Disordered" evidence="3">
    <location>
        <begin position="594"/>
        <end position="627"/>
    </location>
</feature>
<evidence type="ECO:0000259" key="4">
    <source>
        <dbReference type="PROSITE" id="PS50853"/>
    </source>
</evidence>
<feature type="compositionally biased region" description="Polar residues" evidence="3">
    <location>
        <begin position="611"/>
        <end position="627"/>
    </location>
</feature>
<dbReference type="InterPro" id="IPR050964">
    <property type="entry name" value="Striated_Muscle_Regulatory"/>
</dbReference>
<dbReference type="HOGENOM" id="CLU_278922_0_0_1"/>
<dbReference type="KEGG" id="pif:PITG_17297"/>
<accession>D0NVQ8</accession>
<dbReference type="InterPro" id="IPR015943">
    <property type="entry name" value="WD40/YVTN_repeat-like_dom_sf"/>
</dbReference>
<dbReference type="Gene3D" id="2.60.40.10">
    <property type="entry name" value="Immunoglobulins"/>
    <property type="match status" value="5"/>
</dbReference>
<dbReference type="PROSITE" id="PS50294">
    <property type="entry name" value="WD_REPEATS_REGION"/>
    <property type="match status" value="1"/>
</dbReference>
<sequence>MRLTHDGQLLATSSWDSTCMLWKVCPVKSAEMVRLTLLIILPVHEEGVSSLAFTVDDQNLVTCGECIVEVWDISNLSANNQVNNNQDGTTTSLDNQLQEWEQAIPFSFSIESTVNLFAFDESMTSLIANHEWLHLGDNGREQTLVAPAQSEEERNEVVDVKQCLEHLIEEIDPNDDEFEKILKTREKGQEGNRSGNNDANDELTLTAEESARLRTQFRSMKDFDFEKLFTPALSFLDEDNAAISTKSVTRSQSCPDASGRLLRTFSSKTKDGVFSSHSSMITGCALAQELDLVVTVALDKSIRYWSLDQGVVLETVFDAHDAPITCCALTSPTTCDLNLFEMLLATGGSDNLIKVWRRHEPKPAECVFTLSGHNDTIRSVAFDPSGVFLVSSSEDTTAMMWRVRPSFPDQPEVPVVVSVDRFSITISWTEPLANGAKILRYIVRTTHVSSYSGDDREFVSIPDTEVPAQYLSKTIENLQPGVHYTLQVAAVNQIGISEFSIATKPIETLAFIPSRIERAVQHDNREATRITLSWTSPCPNGAAIVSYTIHCQPENNAFVPLREITIPVEDLKASHEPVLTGYWCSTIAPKTTQTRSTAKVKRGDKTRRTDNTGTTKATRSSTPVPQKVLTSKTPVLASPLPSITTLSCTLDELWAGEVYQFVVAASNRCGLGQFSRVSDYVKMDCTAPDQPEKPVVGSVDKRQIDVQWTKPRCNGSEVLQYTLRWSQEIEEVPFINEQSIVLLTRSIATTKYTVTGLEPGHPVQVWISASNLVDNKLLTSPESVPSDSMTTLCDVPNAPVAPELLEPSAHTLMLAWTPPKHNGLPIDGYTVTIYSEDTQFGVRVRKLYREVSLKPNDLHQRIAGSPIVTFILRHLRGGTFYSATVSAFNSLGHSGVSDASVPVQTNTPTVPDALPEAPTVSEVTPTSAIIAWKLPANDGGSALHGFHVEYSVRSNRNEAKMENGGDITVSHGLELNVTFLKPHRLYRFRVSPENRVGRANPSAWSDEVATPSLVEFTVTRYFACRPPVEHIAARYIQCRYRAWKKAVADNARFTAALMEVLRHWHL</sequence>
<dbReference type="Pfam" id="PF00400">
    <property type="entry name" value="WD40"/>
    <property type="match status" value="5"/>
</dbReference>
<dbReference type="SUPFAM" id="SSF49265">
    <property type="entry name" value="Fibronectin type III"/>
    <property type="match status" value="3"/>
</dbReference>
<feature type="compositionally biased region" description="Basic and acidic residues" evidence="3">
    <location>
        <begin position="601"/>
        <end position="610"/>
    </location>
</feature>
<evidence type="ECO:0000313" key="5">
    <source>
        <dbReference type="EMBL" id="EEY66739.1"/>
    </source>
</evidence>
<dbReference type="SMART" id="SM00060">
    <property type="entry name" value="FN3"/>
    <property type="match status" value="5"/>
</dbReference>
<dbReference type="PANTHER" id="PTHR13817:SF73">
    <property type="entry name" value="FIBRONECTIN TYPE-III DOMAIN-CONTAINING PROTEIN"/>
    <property type="match status" value="1"/>
</dbReference>
<dbReference type="VEuPathDB" id="FungiDB:PITG_17297"/>
<dbReference type="RefSeq" id="XP_002896804.1">
    <property type="nucleotide sequence ID" value="XM_002896758.1"/>
</dbReference>
<keyword evidence="6" id="KW-1185">Reference proteome</keyword>
<dbReference type="PROSITE" id="PS50853">
    <property type="entry name" value="FN3"/>
    <property type="match status" value="4"/>
</dbReference>
<evidence type="ECO:0000313" key="6">
    <source>
        <dbReference type="Proteomes" id="UP000006643"/>
    </source>
</evidence>
<evidence type="ECO:0000256" key="2">
    <source>
        <dbReference type="PROSITE-ProRule" id="PRU00221"/>
    </source>
</evidence>
<feature type="domain" description="Fibronectin type-III" evidence="4">
    <location>
        <begin position="410"/>
        <end position="511"/>
    </location>
</feature>
<dbReference type="InterPro" id="IPR036116">
    <property type="entry name" value="FN3_sf"/>
</dbReference>
<gene>
    <name evidence="5" type="ORF">PITG_17297</name>
</gene>
<feature type="repeat" description="WD" evidence="2">
    <location>
        <begin position="1"/>
        <end position="24"/>
    </location>
</feature>
<dbReference type="InterPro" id="IPR001680">
    <property type="entry name" value="WD40_rpt"/>
</dbReference>
<dbReference type="Proteomes" id="UP000006643">
    <property type="component" value="Unassembled WGS sequence"/>
</dbReference>
<evidence type="ECO:0000256" key="1">
    <source>
        <dbReference type="ARBA" id="ARBA00022737"/>
    </source>
</evidence>
<reference evidence="6" key="1">
    <citation type="journal article" date="2009" name="Nature">
        <title>Genome sequence and analysis of the Irish potato famine pathogen Phytophthora infestans.</title>
        <authorList>
            <consortium name="The Broad Institute Genome Sequencing Platform"/>
            <person name="Haas B.J."/>
            <person name="Kamoun S."/>
            <person name="Zody M.C."/>
            <person name="Jiang R.H."/>
            <person name="Handsaker R.E."/>
            <person name="Cano L.M."/>
            <person name="Grabherr M."/>
            <person name="Kodira C.D."/>
            <person name="Raffaele S."/>
            <person name="Torto-Alalibo T."/>
            <person name="Bozkurt T.O."/>
            <person name="Ah-Fong A.M."/>
            <person name="Alvarado L."/>
            <person name="Anderson V.L."/>
            <person name="Armstrong M.R."/>
            <person name="Avrova A."/>
            <person name="Baxter L."/>
            <person name="Beynon J."/>
            <person name="Boevink P.C."/>
            <person name="Bollmann S.R."/>
            <person name="Bos J.I."/>
            <person name="Bulone V."/>
            <person name="Cai G."/>
            <person name="Cakir C."/>
            <person name="Carrington J.C."/>
            <person name="Chawner M."/>
            <person name="Conti L."/>
            <person name="Costanzo S."/>
            <person name="Ewan R."/>
            <person name="Fahlgren N."/>
            <person name="Fischbach M.A."/>
            <person name="Fugelstad J."/>
            <person name="Gilroy E.M."/>
            <person name="Gnerre S."/>
            <person name="Green P.J."/>
            <person name="Grenville-Briggs L.J."/>
            <person name="Griffith J."/>
            <person name="Grunwald N.J."/>
            <person name="Horn K."/>
            <person name="Horner N.R."/>
            <person name="Hu C.H."/>
            <person name="Huitema E."/>
            <person name="Jeong D.H."/>
            <person name="Jones A.M."/>
            <person name="Jones J.D."/>
            <person name="Jones R.W."/>
            <person name="Karlsson E.K."/>
            <person name="Kunjeti S.G."/>
            <person name="Lamour K."/>
            <person name="Liu Z."/>
            <person name="Ma L."/>
            <person name="Maclean D."/>
            <person name="Chibucos M.C."/>
            <person name="McDonald H."/>
            <person name="McWalters J."/>
            <person name="Meijer H.J."/>
            <person name="Morgan W."/>
            <person name="Morris P.F."/>
            <person name="Munro C.A."/>
            <person name="O'Neill K."/>
            <person name="Ospina-Giraldo M."/>
            <person name="Pinzon A."/>
            <person name="Pritchard L."/>
            <person name="Ramsahoye B."/>
            <person name="Ren Q."/>
            <person name="Restrepo S."/>
            <person name="Roy S."/>
            <person name="Sadanandom A."/>
            <person name="Savidor A."/>
            <person name="Schornack S."/>
            <person name="Schwartz D.C."/>
            <person name="Schumann U.D."/>
            <person name="Schwessinger B."/>
            <person name="Seyer L."/>
            <person name="Sharpe T."/>
            <person name="Silvar C."/>
            <person name="Song J."/>
            <person name="Studholme D.J."/>
            <person name="Sykes S."/>
            <person name="Thines M."/>
            <person name="van de Vondervoort P.J."/>
            <person name="Phuntumart V."/>
            <person name="Wawra S."/>
            <person name="Weide R."/>
            <person name="Win J."/>
            <person name="Young C."/>
            <person name="Zhou S."/>
            <person name="Fry W."/>
            <person name="Meyers B.C."/>
            <person name="van West P."/>
            <person name="Ristaino J."/>
            <person name="Govers F."/>
            <person name="Birch P.R."/>
            <person name="Whisson S.C."/>
            <person name="Judelson H.S."/>
            <person name="Nusbaum C."/>
        </authorList>
    </citation>
    <scope>NUCLEOTIDE SEQUENCE [LARGE SCALE GENOMIC DNA]</scope>
    <source>
        <strain evidence="6">T30-4</strain>
    </source>
</reference>
<feature type="repeat" description="WD" evidence="2">
    <location>
        <begin position="370"/>
        <end position="404"/>
    </location>
</feature>
<dbReference type="PANTHER" id="PTHR13817">
    <property type="entry name" value="TITIN"/>
    <property type="match status" value="1"/>
</dbReference>
<dbReference type="InterPro" id="IPR013783">
    <property type="entry name" value="Ig-like_fold"/>
</dbReference>
<dbReference type="GeneID" id="9466534"/>
<dbReference type="Gene3D" id="2.130.10.10">
    <property type="entry name" value="YVTN repeat-like/Quinoprotein amine dehydrogenase"/>
    <property type="match status" value="3"/>
</dbReference>
<protein>
    <recommendedName>
        <fullName evidence="4">Fibronectin type-III domain-containing protein</fullName>
    </recommendedName>
</protein>
<feature type="domain" description="Fibronectin type-III" evidence="4">
    <location>
        <begin position="914"/>
        <end position="1013"/>
    </location>
</feature>
<keyword evidence="2" id="KW-0853">WD repeat</keyword>
<evidence type="ECO:0000256" key="3">
    <source>
        <dbReference type="SAM" id="MobiDB-lite"/>
    </source>
</evidence>
<dbReference type="EMBL" id="DS028170">
    <property type="protein sequence ID" value="EEY66739.1"/>
    <property type="molecule type" value="Genomic_DNA"/>
</dbReference>
<organism evidence="5 6">
    <name type="scientific">Phytophthora infestans (strain T30-4)</name>
    <name type="common">Potato late blight agent</name>
    <dbReference type="NCBI Taxonomy" id="403677"/>
    <lineage>
        <taxon>Eukaryota</taxon>
        <taxon>Sar</taxon>
        <taxon>Stramenopiles</taxon>
        <taxon>Oomycota</taxon>
        <taxon>Peronosporomycetes</taxon>
        <taxon>Peronosporales</taxon>
        <taxon>Peronosporaceae</taxon>
        <taxon>Phytophthora</taxon>
    </lineage>
</organism>
<dbReference type="SMART" id="SM00320">
    <property type="entry name" value="WD40"/>
    <property type="match status" value="4"/>
</dbReference>
<dbReference type="eggNOG" id="KOG0265">
    <property type="taxonomic scope" value="Eukaryota"/>
</dbReference>